<protein>
    <submittedName>
        <fullName evidence="2">Uncharacterized protein</fullName>
    </submittedName>
</protein>
<evidence type="ECO:0000313" key="3">
    <source>
        <dbReference type="Proteomes" id="UP001460270"/>
    </source>
</evidence>
<proteinExistence type="predicted"/>
<name>A0AAW0NC76_9GOBI</name>
<keyword evidence="3" id="KW-1185">Reference proteome</keyword>
<feature type="compositionally biased region" description="Basic and acidic residues" evidence="1">
    <location>
        <begin position="95"/>
        <end position="119"/>
    </location>
</feature>
<organism evidence="2 3">
    <name type="scientific">Mugilogobius chulae</name>
    <name type="common">yellowstripe goby</name>
    <dbReference type="NCBI Taxonomy" id="88201"/>
    <lineage>
        <taxon>Eukaryota</taxon>
        <taxon>Metazoa</taxon>
        <taxon>Chordata</taxon>
        <taxon>Craniata</taxon>
        <taxon>Vertebrata</taxon>
        <taxon>Euteleostomi</taxon>
        <taxon>Actinopterygii</taxon>
        <taxon>Neopterygii</taxon>
        <taxon>Teleostei</taxon>
        <taxon>Neoteleostei</taxon>
        <taxon>Acanthomorphata</taxon>
        <taxon>Gobiaria</taxon>
        <taxon>Gobiiformes</taxon>
        <taxon>Gobioidei</taxon>
        <taxon>Gobiidae</taxon>
        <taxon>Gobionellinae</taxon>
        <taxon>Mugilogobius</taxon>
    </lineage>
</organism>
<gene>
    <name evidence="2" type="ORF">WMY93_025367</name>
</gene>
<accession>A0AAW0NC76</accession>
<sequence length="175" mass="19833">MTPFCSPFLHTALYPGECTRHFGPDTGHSGPPLPSCLLRGVISPDQHETDQTSLMKWSGFTSRKLQRACRPHMTGGSRVQDKKKTRRSYENALGEDNKVAVDRSGTDTEEARESQEPHLKTKKNNVNRSEVEKARDTHPCTPNTPDLRSDLRPPSHHRSNMVKLQRKRRRHNCGA</sequence>
<comment type="caution">
    <text evidence="2">The sequence shown here is derived from an EMBL/GenBank/DDBJ whole genome shotgun (WGS) entry which is preliminary data.</text>
</comment>
<dbReference type="AlphaFoldDB" id="A0AAW0NC76"/>
<evidence type="ECO:0000313" key="2">
    <source>
        <dbReference type="EMBL" id="KAK7889807.1"/>
    </source>
</evidence>
<feature type="region of interest" description="Disordered" evidence="1">
    <location>
        <begin position="67"/>
        <end position="175"/>
    </location>
</feature>
<reference evidence="3" key="1">
    <citation type="submission" date="2024-04" db="EMBL/GenBank/DDBJ databases">
        <title>Salinicola lusitanus LLJ914,a marine bacterium isolated from the Okinawa Trough.</title>
        <authorList>
            <person name="Li J."/>
        </authorList>
    </citation>
    <scope>NUCLEOTIDE SEQUENCE [LARGE SCALE GENOMIC DNA]</scope>
</reference>
<evidence type="ECO:0000256" key="1">
    <source>
        <dbReference type="SAM" id="MobiDB-lite"/>
    </source>
</evidence>
<dbReference type="EMBL" id="JBBPFD010000018">
    <property type="protein sequence ID" value="KAK7889807.1"/>
    <property type="molecule type" value="Genomic_DNA"/>
</dbReference>
<feature type="compositionally biased region" description="Basic residues" evidence="1">
    <location>
        <begin position="154"/>
        <end position="175"/>
    </location>
</feature>
<feature type="compositionally biased region" description="Basic and acidic residues" evidence="1">
    <location>
        <begin position="129"/>
        <end position="138"/>
    </location>
</feature>
<dbReference type="Proteomes" id="UP001460270">
    <property type="component" value="Unassembled WGS sequence"/>
</dbReference>